<evidence type="ECO:0000313" key="2">
    <source>
        <dbReference type="EMBL" id="RKP02136.1"/>
    </source>
</evidence>
<feature type="compositionally biased region" description="Polar residues" evidence="1">
    <location>
        <begin position="206"/>
        <end position="220"/>
    </location>
</feature>
<accession>A0A4P9X9Y8</accession>
<proteinExistence type="predicted"/>
<feature type="region of interest" description="Disordered" evidence="1">
    <location>
        <begin position="429"/>
        <end position="469"/>
    </location>
</feature>
<feature type="compositionally biased region" description="Low complexity" evidence="1">
    <location>
        <begin position="192"/>
        <end position="205"/>
    </location>
</feature>
<protein>
    <submittedName>
        <fullName evidence="2">Uncharacterized protein</fullName>
    </submittedName>
</protein>
<feature type="compositionally biased region" description="Low complexity" evidence="1">
    <location>
        <begin position="350"/>
        <end position="368"/>
    </location>
</feature>
<feature type="compositionally biased region" description="Basic residues" evidence="1">
    <location>
        <begin position="440"/>
        <end position="452"/>
    </location>
</feature>
<feature type="region of interest" description="Disordered" evidence="1">
    <location>
        <begin position="486"/>
        <end position="514"/>
    </location>
</feature>
<reference evidence="3" key="1">
    <citation type="journal article" date="2018" name="Nat. Microbiol.">
        <title>Leveraging single-cell genomics to expand the fungal tree of life.</title>
        <authorList>
            <person name="Ahrendt S.R."/>
            <person name="Quandt C.A."/>
            <person name="Ciobanu D."/>
            <person name="Clum A."/>
            <person name="Salamov A."/>
            <person name="Andreopoulos B."/>
            <person name="Cheng J.F."/>
            <person name="Woyke T."/>
            <person name="Pelin A."/>
            <person name="Henrissat B."/>
            <person name="Reynolds N.K."/>
            <person name="Benny G.L."/>
            <person name="Smith M.E."/>
            <person name="James T.Y."/>
            <person name="Grigoriev I.V."/>
        </authorList>
    </citation>
    <scope>NUCLEOTIDE SEQUENCE [LARGE SCALE GENOMIC DNA]</scope>
    <source>
        <strain evidence="3">ATCC 52028</strain>
    </source>
</reference>
<feature type="region of interest" description="Disordered" evidence="1">
    <location>
        <begin position="192"/>
        <end position="250"/>
    </location>
</feature>
<dbReference type="AlphaFoldDB" id="A0A4P9X9Y8"/>
<evidence type="ECO:0000313" key="3">
    <source>
        <dbReference type="Proteomes" id="UP000274922"/>
    </source>
</evidence>
<dbReference type="OrthoDB" id="5440at2759"/>
<gene>
    <name evidence="2" type="ORF">CXG81DRAFT_18176</name>
</gene>
<keyword evidence="3" id="KW-1185">Reference proteome</keyword>
<organism evidence="2 3">
    <name type="scientific">Caulochytrium protostelioides</name>
    <dbReference type="NCBI Taxonomy" id="1555241"/>
    <lineage>
        <taxon>Eukaryota</taxon>
        <taxon>Fungi</taxon>
        <taxon>Fungi incertae sedis</taxon>
        <taxon>Chytridiomycota</taxon>
        <taxon>Chytridiomycota incertae sedis</taxon>
        <taxon>Chytridiomycetes</taxon>
        <taxon>Caulochytriales</taxon>
        <taxon>Caulochytriaceae</taxon>
        <taxon>Caulochytrium</taxon>
    </lineage>
</organism>
<feature type="compositionally biased region" description="Basic and acidic residues" evidence="1">
    <location>
        <begin position="314"/>
        <end position="328"/>
    </location>
</feature>
<sequence>MDPIRFLLKQARHNAVSTAFHPEAEMMLLPTDTVLSGPMAIQNLFARHQENCSSDGCVLSHKKLFTATVSETPEYITEVSQYLLELSHEQQIVWLLPDIRATHRPLHVMLLSTVTRDAPAAVDAPKIRRWAVQWDQASVLKQAGILPNSLYAQANGAENTLPVVEVPALPALHRVTEWMTSAAVVPSVNSVAPASASHSPAHSHAGTTKSAVSTSVSRGSEQPAAGQRSGQRDPQDVDTGMGSILPGGADADTLQFARSSARQAHAAEAAANAATPSVVRYANGATPVTGYRPHTRRVTTPPGGRGGDIFFTNPDHHHEPAPAPHENESPSVAMSESDEDDSDHHRHQHQPVVAAAAPAAEVESAPVSIDGISRHDPNATASVGGGFSPSGGSLVGASGSDDHFVPQRRMAAPNVSQQRSVLDASLDVMEDPTATTPPPHPHHHDGQRRHFASRAGAESTGPDRDEAHVSGRRQFAETANMESAVLAAAAEAKSKHGSRRSLGPPGGATTIQLG</sequence>
<dbReference type="STRING" id="1555241.A0A4P9X9Y8"/>
<feature type="region of interest" description="Disordered" evidence="1">
    <location>
        <begin position="285"/>
        <end position="401"/>
    </location>
</feature>
<dbReference type="EMBL" id="ML014151">
    <property type="protein sequence ID" value="RKP02136.1"/>
    <property type="molecule type" value="Genomic_DNA"/>
</dbReference>
<name>A0A4P9X9Y8_9FUNG</name>
<evidence type="ECO:0000256" key="1">
    <source>
        <dbReference type="SAM" id="MobiDB-lite"/>
    </source>
</evidence>
<dbReference type="Proteomes" id="UP000274922">
    <property type="component" value="Unassembled WGS sequence"/>
</dbReference>